<dbReference type="PANTHER" id="PTHR43712:SF17">
    <property type="entry name" value="O-METHYLTRANSFERASE"/>
    <property type="match status" value="1"/>
</dbReference>
<reference evidence="6" key="2">
    <citation type="submission" date="2023-05" db="EMBL/GenBank/DDBJ databases">
        <authorList>
            <consortium name="Lawrence Berkeley National Laboratory"/>
            <person name="Steindorff A."/>
            <person name="Hensen N."/>
            <person name="Bonometti L."/>
            <person name="Westerberg I."/>
            <person name="Brannstrom I.O."/>
            <person name="Guillou S."/>
            <person name="Cros-Aarteil S."/>
            <person name="Calhoun S."/>
            <person name="Haridas S."/>
            <person name="Kuo A."/>
            <person name="Mondo S."/>
            <person name="Pangilinan J."/>
            <person name="Riley R."/>
            <person name="Labutti K."/>
            <person name="Andreopoulos B."/>
            <person name="Lipzen A."/>
            <person name="Chen C."/>
            <person name="Yanf M."/>
            <person name="Daum C."/>
            <person name="Ng V."/>
            <person name="Clum A."/>
            <person name="Ohm R."/>
            <person name="Martin F."/>
            <person name="Silar P."/>
            <person name="Natvig D."/>
            <person name="Lalanne C."/>
            <person name="Gautier V."/>
            <person name="Ament-Velasquez S.L."/>
            <person name="Kruys A."/>
            <person name="Hutchinson M.I."/>
            <person name="Powell A.J."/>
            <person name="Barry K."/>
            <person name="Miller A.N."/>
            <person name="Grigoriev I.V."/>
            <person name="Debuchy R."/>
            <person name="Gladieux P."/>
            <person name="Thoren M.H."/>
            <person name="Johannesson H."/>
        </authorList>
    </citation>
    <scope>NUCLEOTIDE SEQUENCE</scope>
    <source>
        <strain evidence="6">PSN293</strain>
    </source>
</reference>
<dbReference type="PANTHER" id="PTHR43712">
    <property type="entry name" value="PUTATIVE (AFU_ORTHOLOGUE AFUA_4G14580)-RELATED"/>
    <property type="match status" value="1"/>
</dbReference>
<gene>
    <name evidence="6" type="ORF">QBC37DRAFT_104901</name>
</gene>
<dbReference type="AlphaFoldDB" id="A0AAN6XUL9"/>
<dbReference type="EMBL" id="MU858328">
    <property type="protein sequence ID" value="KAK4207014.1"/>
    <property type="molecule type" value="Genomic_DNA"/>
</dbReference>
<evidence type="ECO:0000259" key="5">
    <source>
        <dbReference type="Pfam" id="PF00891"/>
    </source>
</evidence>
<feature type="region of interest" description="Disordered" evidence="4">
    <location>
        <begin position="1"/>
        <end position="26"/>
    </location>
</feature>
<protein>
    <submittedName>
        <fullName evidence="6">S-adenosyl-L-methionine-dependent methyltransferase</fullName>
    </submittedName>
</protein>
<keyword evidence="2" id="KW-0808">Transferase</keyword>
<reference evidence="6" key="1">
    <citation type="journal article" date="2023" name="Mol. Phylogenet. Evol.">
        <title>Genome-scale phylogeny and comparative genomics of the fungal order Sordariales.</title>
        <authorList>
            <person name="Hensen N."/>
            <person name="Bonometti L."/>
            <person name="Westerberg I."/>
            <person name="Brannstrom I.O."/>
            <person name="Guillou S."/>
            <person name="Cros-Aarteil S."/>
            <person name="Calhoun S."/>
            <person name="Haridas S."/>
            <person name="Kuo A."/>
            <person name="Mondo S."/>
            <person name="Pangilinan J."/>
            <person name="Riley R."/>
            <person name="LaButti K."/>
            <person name="Andreopoulos B."/>
            <person name="Lipzen A."/>
            <person name="Chen C."/>
            <person name="Yan M."/>
            <person name="Daum C."/>
            <person name="Ng V."/>
            <person name="Clum A."/>
            <person name="Steindorff A."/>
            <person name="Ohm R.A."/>
            <person name="Martin F."/>
            <person name="Silar P."/>
            <person name="Natvig D.O."/>
            <person name="Lalanne C."/>
            <person name="Gautier V."/>
            <person name="Ament-Velasquez S.L."/>
            <person name="Kruys A."/>
            <person name="Hutchinson M.I."/>
            <person name="Powell A.J."/>
            <person name="Barry K."/>
            <person name="Miller A.N."/>
            <person name="Grigoriev I.V."/>
            <person name="Debuchy R."/>
            <person name="Gladieux P."/>
            <person name="Hiltunen Thoren M."/>
            <person name="Johannesson H."/>
        </authorList>
    </citation>
    <scope>NUCLEOTIDE SEQUENCE</scope>
    <source>
        <strain evidence="6">PSN293</strain>
    </source>
</reference>
<dbReference type="SUPFAM" id="SSF53335">
    <property type="entry name" value="S-adenosyl-L-methionine-dependent methyltransferases"/>
    <property type="match status" value="1"/>
</dbReference>
<evidence type="ECO:0000256" key="3">
    <source>
        <dbReference type="ARBA" id="ARBA00022691"/>
    </source>
</evidence>
<dbReference type="Gene3D" id="1.10.10.10">
    <property type="entry name" value="Winged helix-like DNA-binding domain superfamily/Winged helix DNA-binding domain"/>
    <property type="match status" value="1"/>
</dbReference>
<dbReference type="GO" id="GO:0008171">
    <property type="term" value="F:O-methyltransferase activity"/>
    <property type="evidence" value="ECO:0007669"/>
    <property type="project" value="InterPro"/>
</dbReference>
<comment type="caution">
    <text evidence="6">The sequence shown here is derived from an EMBL/GenBank/DDBJ whole genome shotgun (WGS) entry which is preliminary data.</text>
</comment>
<keyword evidence="3" id="KW-0949">S-adenosyl-L-methionine</keyword>
<name>A0AAN6XUL9_9PEZI</name>
<dbReference type="SUPFAM" id="SSF46785">
    <property type="entry name" value="Winged helix' DNA-binding domain"/>
    <property type="match status" value="1"/>
</dbReference>
<dbReference type="GO" id="GO:0032259">
    <property type="term" value="P:methylation"/>
    <property type="evidence" value="ECO:0007669"/>
    <property type="project" value="UniProtKB-KW"/>
</dbReference>
<dbReference type="InterPro" id="IPR016461">
    <property type="entry name" value="COMT-like"/>
</dbReference>
<dbReference type="PROSITE" id="PS51683">
    <property type="entry name" value="SAM_OMT_II"/>
    <property type="match status" value="1"/>
</dbReference>
<accession>A0AAN6XUL9</accession>
<feature type="domain" description="O-methyltransferase C-terminal" evidence="5">
    <location>
        <begin position="274"/>
        <end position="424"/>
    </location>
</feature>
<evidence type="ECO:0000256" key="1">
    <source>
        <dbReference type="ARBA" id="ARBA00022603"/>
    </source>
</evidence>
<keyword evidence="7" id="KW-1185">Reference proteome</keyword>
<organism evidence="6 7">
    <name type="scientific">Rhypophila decipiens</name>
    <dbReference type="NCBI Taxonomy" id="261697"/>
    <lineage>
        <taxon>Eukaryota</taxon>
        <taxon>Fungi</taxon>
        <taxon>Dikarya</taxon>
        <taxon>Ascomycota</taxon>
        <taxon>Pezizomycotina</taxon>
        <taxon>Sordariomycetes</taxon>
        <taxon>Sordariomycetidae</taxon>
        <taxon>Sordariales</taxon>
        <taxon>Naviculisporaceae</taxon>
        <taxon>Rhypophila</taxon>
    </lineage>
</organism>
<evidence type="ECO:0000313" key="6">
    <source>
        <dbReference type="EMBL" id="KAK4207014.1"/>
    </source>
</evidence>
<keyword evidence="1 6" id="KW-0489">Methyltransferase</keyword>
<evidence type="ECO:0000313" key="7">
    <source>
        <dbReference type="Proteomes" id="UP001301769"/>
    </source>
</evidence>
<proteinExistence type="predicted"/>
<evidence type="ECO:0000256" key="2">
    <source>
        <dbReference type="ARBA" id="ARBA00022679"/>
    </source>
</evidence>
<dbReference type="InterPro" id="IPR036388">
    <property type="entry name" value="WH-like_DNA-bd_sf"/>
</dbReference>
<evidence type="ECO:0000256" key="4">
    <source>
        <dbReference type="SAM" id="MobiDB-lite"/>
    </source>
</evidence>
<dbReference type="InterPro" id="IPR029063">
    <property type="entry name" value="SAM-dependent_MTases_sf"/>
</dbReference>
<dbReference type="InterPro" id="IPR001077">
    <property type="entry name" value="COMT_C"/>
</dbReference>
<dbReference type="Gene3D" id="3.40.50.150">
    <property type="entry name" value="Vaccinia Virus protein VP39"/>
    <property type="match status" value="1"/>
</dbReference>
<dbReference type="InterPro" id="IPR036390">
    <property type="entry name" value="WH_DNA-bd_sf"/>
</dbReference>
<sequence length="453" mass="49676">MTGTGANGPNGGANGNGNGTASPTIHPSIILHPNDLASVPSLIKEILSKGSLLSSSPYNDHEYETARLSLVQAAHRLVISLEKPRETMIRQTWANTAGFSVLTIGIEAGIWASLASSSSPQTVSQIHTRLPSHAANFHKGYLSRILKHAAAMGYITETGPDTYLASNFIKSLTIPIMGSGYSVFSGPGRTGGARLPMLALPAWLQENGYEKEPEGPMGPFQHAHDTKLNMFEWFHANPPAGEWFNLHMGGYAFGRPNWFDDEIYPVRERLIDGFKDREGEALLVDIGGGLGHDIEAFASRFPDAKGRLVLQDLEHVIEQGLQTKVEGSRVERTVYDFHTEQPVKGARAYYMHSILHDWSDDICVKIIANIKEAMKPGYSRLLIDEGVIPDTGASWEATGLDMILSGLLSSRERTRAEWTRLLEEKAGLKINKIYHYLGDASRGTTSLIECELV</sequence>
<dbReference type="Proteomes" id="UP001301769">
    <property type="component" value="Unassembled WGS sequence"/>
</dbReference>
<dbReference type="Pfam" id="PF00891">
    <property type="entry name" value="Methyltransf_2"/>
    <property type="match status" value="1"/>
</dbReference>
<feature type="compositionally biased region" description="Gly residues" evidence="4">
    <location>
        <begin position="1"/>
        <end position="18"/>
    </location>
</feature>